<evidence type="ECO:0008006" key="4">
    <source>
        <dbReference type="Google" id="ProtNLM"/>
    </source>
</evidence>
<dbReference type="AlphaFoldDB" id="A0A1T0CHA0"/>
<dbReference type="STRING" id="90241.B0682_03190"/>
<dbReference type="OrthoDB" id="9928196at2"/>
<dbReference type="RefSeq" id="WP_078306637.1">
    <property type="nucleotide sequence ID" value="NZ_MUYT01000004.1"/>
</dbReference>
<evidence type="ECO:0000313" key="3">
    <source>
        <dbReference type="Proteomes" id="UP000191094"/>
    </source>
</evidence>
<keyword evidence="3" id="KW-1185">Reference proteome</keyword>
<accession>A0A1T0CHA0</accession>
<reference evidence="2 3" key="1">
    <citation type="submission" date="2017-02" db="EMBL/GenBank/DDBJ databases">
        <title>Draft genome sequence of Moraxella lincolnii CCUG 9405T type strain.</title>
        <authorList>
            <person name="Salva-Serra F."/>
            <person name="Engstrom-Jakobsson H."/>
            <person name="Thorell K."/>
            <person name="Jaen-Luchoro D."/>
            <person name="Gonzales-Siles L."/>
            <person name="Karlsson R."/>
            <person name="Yazdan S."/>
            <person name="Boulund F."/>
            <person name="Johnning A."/>
            <person name="Engstrand L."/>
            <person name="Kristiansson E."/>
            <person name="Moore E."/>
        </authorList>
    </citation>
    <scope>NUCLEOTIDE SEQUENCE [LARGE SCALE GENOMIC DNA]</scope>
    <source>
        <strain evidence="2 3">CCUG 9405</strain>
    </source>
</reference>
<evidence type="ECO:0000313" key="2">
    <source>
        <dbReference type="EMBL" id="OOS21673.1"/>
    </source>
</evidence>
<feature type="signal peptide" evidence="1">
    <location>
        <begin position="1"/>
        <end position="18"/>
    </location>
</feature>
<evidence type="ECO:0000256" key="1">
    <source>
        <dbReference type="SAM" id="SignalP"/>
    </source>
</evidence>
<dbReference type="PROSITE" id="PS51257">
    <property type="entry name" value="PROKAR_LIPOPROTEIN"/>
    <property type="match status" value="1"/>
</dbReference>
<keyword evidence="1" id="KW-0732">Signal</keyword>
<name>A0A1T0CHA0_9GAMM</name>
<proteinExistence type="predicted"/>
<gene>
    <name evidence="2" type="ORF">B0682_03190</name>
</gene>
<comment type="caution">
    <text evidence="2">The sequence shown here is derived from an EMBL/GenBank/DDBJ whole genome shotgun (WGS) entry which is preliminary data.</text>
</comment>
<dbReference type="Proteomes" id="UP000191094">
    <property type="component" value="Unassembled WGS sequence"/>
</dbReference>
<protein>
    <recommendedName>
        <fullName evidence="4">Lipoprotein</fullName>
    </recommendedName>
</protein>
<organism evidence="2 3">
    <name type="scientific">Lwoffella lincolnii</name>
    <dbReference type="NCBI Taxonomy" id="90241"/>
    <lineage>
        <taxon>Bacteria</taxon>
        <taxon>Pseudomonadati</taxon>
        <taxon>Pseudomonadota</taxon>
        <taxon>Gammaproteobacteria</taxon>
        <taxon>Moraxellales</taxon>
        <taxon>Moraxellaceae</taxon>
        <taxon>Lwoffella</taxon>
    </lineage>
</organism>
<feature type="chain" id="PRO_5012300930" description="Lipoprotein" evidence="1">
    <location>
        <begin position="19"/>
        <end position="138"/>
    </location>
</feature>
<sequence>MKSLLSTSLLAVVLLLSACGGGSSDSSGSRAMNDMKKQSEEFFKNSYEKSYVNYPDCQIDQSKGIIYVGRRQLNAIVPQECKVKLPNLNGGLTFSLKCHTNLSTNNLPYIYIKGESRHMGELKNMIKTGKPYLVSCLK</sequence>
<dbReference type="EMBL" id="MUYT01000004">
    <property type="protein sequence ID" value="OOS21673.1"/>
    <property type="molecule type" value="Genomic_DNA"/>
</dbReference>